<protein>
    <submittedName>
        <fullName evidence="1">Uncharacterized protein</fullName>
    </submittedName>
</protein>
<feature type="non-terminal residue" evidence="1">
    <location>
        <position position="1"/>
    </location>
</feature>
<accession>A0A9K3GK59</accession>
<reference evidence="1 2" key="1">
    <citation type="journal article" date="2018" name="PLoS ONE">
        <title>The draft genome of Kipferlia bialata reveals reductive genome evolution in fornicate parasites.</title>
        <authorList>
            <person name="Tanifuji G."/>
            <person name="Takabayashi S."/>
            <person name="Kume K."/>
            <person name="Takagi M."/>
            <person name="Nakayama T."/>
            <person name="Kamikawa R."/>
            <person name="Inagaki Y."/>
            <person name="Hashimoto T."/>
        </authorList>
    </citation>
    <scope>NUCLEOTIDE SEQUENCE [LARGE SCALE GENOMIC DNA]</scope>
    <source>
        <strain evidence="1">NY0173</strain>
    </source>
</reference>
<keyword evidence="2" id="KW-1185">Reference proteome</keyword>
<proteinExistence type="predicted"/>
<gene>
    <name evidence="1" type="ORF">KIPB_006925</name>
</gene>
<comment type="caution">
    <text evidence="1">The sequence shown here is derived from an EMBL/GenBank/DDBJ whole genome shotgun (WGS) entry which is preliminary data.</text>
</comment>
<sequence length="516" mass="56694">CFASCRYFLSVDSVLYALKVAFDILFPGQAAEDADPSQLVPADTATLEAVQELCLQHISPARDHLSRGSEVWLCYLSILRAQFRACLNTGAETKAQEKALLSAVKEVALAFRAALSTPLDGMGLLVMELDELCAEFKQKAPKHLVDALVAAEEGDLVREGEAKKGRQTESDTVPVIIALNNSERHHVRQRQRKVSPNRQRIENAAEASRSVQGYMDYIEFEVYNVRHRIQSKIDVLKKGVKKPKKGKLSNEAKAANEAIDKKIKEIGWTAEDRRRVMVVYERAIAKFPADKGLCTSSPGQYQYKLVHILPRAGFAHVRRARLIESVVTRALWPSKCCAARLSPVMAEWVVTQYLAPALKMEVEHGEGQVSPALKGREREEVAAEIVMVGARCYLANFGSAAATSLLQGLIQVALDSQKWAGKECADPTLLLARVIASCQMLVLRDGESASATASRAEKGIQGIFTAISKADDIPKADLAAQSCLSDPTFWLLTVVCDTLKDMAPEEPEDEEESEDG</sequence>
<name>A0A9K3GK59_9EUKA</name>
<dbReference type="AlphaFoldDB" id="A0A9K3GK59"/>
<dbReference type="Proteomes" id="UP000265618">
    <property type="component" value="Unassembled WGS sequence"/>
</dbReference>
<dbReference type="EMBL" id="BDIP01001862">
    <property type="protein sequence ID" value="GIQ85286.1"/>
    <property type="molecule type" value="Genomic_DNA"/>
</dbReference>
<evidence type="ECO:0000313" key="1">
    <source>
        <dbReference type="EMBL" id="GIQ85286.1"/>
    </source>
</evidence>
<evidence type="ECO:0000313" key="2">
    <source>
        <dbReference type="Proteomes" id="UP000265618"/>
    </source>
</evidence>
<organism evidence="1 2">
    <name type="scientific">Kipferlia bialata</name>
    <dbReference type="NCBI Taxonomy" id="797122"/>
    <lineage>
        <taxon>Eukaryota</taxon>
        <taxon>Metamonada</taxon>
        <taxon>Carpediemonas-like organisms</taxon>
        <taxon>Kipferlia</taxon>
    </lineage>
</organism>